<accession>A0AAE0H2D4</accession>
<feature type="region of interest" description="Disordered" evidence="1">
    <location>
        <begin position="335"/>
        <end position="376"/>
    </location>
</feature>
<comment type="caution">
    <text evidence="2">The sequence shown here is derived from an EMBL/GenBank/DDBJ whole genome shotgun (WGS) entry which is preliminary data.</text>
</comment>
<evidence type="ECO:0000256" key="1">
    <source>
        <dbReference type="SAM" id="MobiDB-lite"/>
    </source>
</evidence>
<organism evidence="2 3">
    <name type="scientific">Cymbomonas tetramitiformis</name>
    <dbReference type="NCBI Taxonomy" id="36881"/>
    <lineage>
        <taxon>Eukaryota</taxon>
        <taxon>Viridiplantae</taxon>
        <taxon>Chlorophyta</taxon>
        <taxon>Pyramimonadophyceae</taxon>
        <taxon>Pyramimonadales</taxon>
        <taxon>Pyramimonadaceae</taxon>
        <taxon>Cymbomonas</taxon>
    </lineage>
</organism>
<protein>
    <submittedName>
        <fullName evidence="2">Uncharacterized protein</fullName>
    </submittedName>
</protein>
<proteinExistence type="predicted"/>
<sequence length="376" mass="43290">MDFIRQVCEQANFIYDPVTAVNEGRLRFSIDTRSKRVGRKETKQEFFLVAHYRPAKHNEDDPEPTERTLEEPVVCYGNTVNLLTAWRSEIYRANETGGNESVVPPRKMSFFTDSSPMQSELSTLYEEMYIKPISEAWHVTSPVDYCNRVLTMLEMDNIEVGEDEKEDVERLKSRLSPKQQEVLRKSIMSYIRSSAYSFERTDKTGKLDATFVRRKNDDLGIIATLPVVTGYDNEKKRKYEYRDNETQRLDMGYLEMLDLVNEDPLRVQEHSKDMLHDTLIHSGRDPVTNACLNPHETIPDRYACVAIKHGGFYFKTETSFAPQKHVRMLIRVPKKERAKTEDGPSISSIVRGMPGVSKREPSPPAECDNVVMDGEA</sequence>
<evidence type="ECO:0000313" key="3">
    <source>
        <dbReference type="Proteomes" id="UP001190700"/>
    </source>
</evidence>
<keyword evidence="3" id="KW-1185">Reference proteome</keyword>
<name>A0AAE0H2D4_9CHLO</name>
<gene>
    <name evidence="2" type="ORF">CYMTET_3903</name>
</gene>
<dbReference type="Proteomes" id="UP001190700">
    <property type="component" value="Unassembled WGS sequence"/>
</dbReference>
<dbReference type="AlphaFoldDB" id="A0AAE0H2D4"/>
<evidence type="ECO:0000313" key="2">
    <source>
        <dbReference type="EMBL" id="KAK3288685.1"/>
    </source>
</evidence>
<reference evidence="2 3" key="1">
    <citation type="journal article" date="2015" name="Genome Biol. Evol.">
        <title>Comparative Genomics of a Bacterivorous Green Alga Reveals Evolutionary Causalities and Consequences of Phago-Mixotrophic Mode of Nutrition.</title>
        <authorList>
            <person name="Burns J.A."/>
            <person name="Paasch A."/>
            <person name="Narechania A."/>
            <person name="Kim E."/>
        </authorList>
    </citation>
    <scope>NUCLEOTIDE SEQUENCE [LARGE SCALE GENOMIC DNA]</scope>
    <source>
        <strain evidence="2 3">PLY_AMNH</strain>
    </source>
</reference>
<dbReference type="EMBL" id="LGRX02000421">
    <property type="protein sequence ID" value="KAK3288685.1"/>
    <property type="molecule type" value="Genomic_DNA"/>
</dbReference>